<reference evidence="2 3" key="1">
    <citation type="submission" date="2023-07" db="EMBL/GenBank/DDBJ databases">
        <title>Comparative genomics of wheat-associated soil bacteria to identify genetic determinants of phenazine resistance.</title>
        <authorList>
            <person name="Mouncey N."/>
        </authorList>
    </citation>
    <scope>NUCLEOTIDE SEQUENCE [LARGE SCALE GENOMIC DNA]</scope>
    <source>
        <strain evidence="2 3">W1I3</strain>
    </source>
</reference>
<dbReference type="InterPro" id="IPR014914">
    <property type="entry name" value="RES_dom"/>
</dbReference>
<evidence type="ECO:0000313" key="2">
    <source>
        <dbReference type="EMBL" id="MDQ0676152.1"/>
    </source>
</evidence>
<feature type="domain" description="RES" evidence="1">
    <location>
        <begin position="37"/>
        <end position="182"/>
    </location>
</feature>
<dbReference type="EMBL" id="JAUSXB010000001">
    <property type="protein sequence ID" value="MDQ0676152.1"/>
    <property type="molecule type" value="Genomic_DNA"/>
</dbReference>
<dbReference type="Pfam" id="PF08808">
    <property type="entry name" value="RES"/>
    <property type="match status" value="1"/>
</dbReference>
<proteinExistence type="predicted"/>
<evidence type="ECO:0000259" key="1">
    <source>
        <dbReference type="SMART" id="SM00953"/>
    </source>
</evidence>
<organism evidence="2 3">
    <name type="scientific">Pseudarthrobacter siccitolerans</name>
    <dbReference type="NCBI Taxonomy" id="861266"/>
    <lineage>
        <taxon>Bacteria</taxon>
        <taxon>Bacillati</taxon>
        <taxon>Actinomycetota</taxon>
        <taxon>Actinomycetes</taxon>
        <taxon>Micrococcales</taxon>
        <taxon>Micrococcaceae</taxon>
        <taxon>Pseudarthrobacter</taxon>
    </lineage>
</organism>
<comment type="caution">
    <text evidence="2">The sequence shown here is derived from an EMBL/GenBank/DDBJ whole genome shotgun (WGS) entry which is preliminary data.</text>
</comment>
<keyword evidence="3" id="KW-1185">Reference proteome</keyword>
<sequence length="215" mass="23590">MTAGNSETPDPPNPFRPREIALAAGTRMHRVYDNRYATLEFNPGPKGAGRFHFFGEPTVPVLYAAETKEAAVAETLLRNIPVAGGLLAYGDYKSKVMAAFTSRREIRLASFLGSGLRTLRVEARQLTDTPGESYPQTRKWAEAAHGAGYEGIAWMSRRNNSDRAYMFFGDRLTSGDFEVVPGSGRIFALGPGHDWLIDLCSPMHIDVMPVPALSP</sequence>
<dbReference type="SMART" id="SM00953">
    <property type="entry name" value="RES"/>
    <property type="match status" value="1"/>
</dbReference>
<name>A0ABU0PQ95_9MICC</name>
<evidence type="ECO:0000313" key="3">
    <source>
        <dbReference type="Proteomes" id="UP001236806"/>
    </source>
</evidence>
<accession>A0ABU0PQ95</accession>
<dbReference type="Proteomes" id="UP001236806">
    <property type="component" value="Unassembled WGS sequence"/>
</dbReference>
<protein>
    <recommendedName>
        <fullName evidence="1">RES domain-containing protein</fullName>
    </recommendedName>
</protein>
<gene>
    <name evidence="2" type="ORF">QFZ36_003713</name>
</gene>